<organism evidence="5 6">
    <name type="scientific">Reichenbachiella carrageenanivorans</name>
    <dbReference type="NCBI Taxonomy" id="2979869"/>
    <lineage>
        <taxon>Bacteria</taxon>
        <taxon>Pseudomonadati</taxon>
        <taxon>Bacteroidota</taxon>
        <taxon>Cytophagia</taxon>
        <taxon>Cytophagales</taxon>
        <taxon>Reichenbachiellaceae</taxon>
        <taxon>Reichenbachiella</taxon>
    </lineage>
</organism>
<keyword evidence="3" id="KW-0804">Transcription</keyword>
<evidence type="ECO:0000256" key="1">
    <source>
        <dbReference type="ARBA" id="ARBA00023015"/>
    </source>
</evidence>
<dbReference type="PROSITE" id="PS50943">
    <property type="entry name" value="HTH_CROC1"/>
    <property type="match status" value="1"/>
</dbReference>
<dbReference type="PANTHER" id="PTHR46797">
    <property type="entry name" value="HTH-TYPE TRANSCRIPTIONAL REGULATOR"/>
    <property type="match status" value="1"/>
</dbReference>
<keyword evidence="2" id="KW-0238">DNA-binding</keyword>
<name>A0ABY6CZX4_9BACT</name>
<dbReference type="InterPro" id="IPR050807">
    <property type="entry name" value="TransReg_Diox_bact_type"/>
</dbReference>
<dbReference type="Pfam" id="PF01381">
    <property type="entry name" value="HTH_3"/>
    <property type="match status" value="1"/>
</dbReference>
<evidence type="ECO:0000313" key="6">
    <source>
        <dbReference type="Proteomes" id="UP001062165"/>
    </source>
</evidence>
<dbReference type="Gene3D" id="1.10.260.40">
    <property type="entry name" value="lambda repressor-like DNA-binding domains"/>
    <property type="match status" value="1"/>
</dbReference>
<dbReference type="InterPro" id="IPR010982">
    <property type="entry name" value="Lambda_DNA-bd_dom_sf"/>
</dbReference>
<feature type="domain" description="HTH cro/C1-type" evidence="4">
    <location>
        <begin position="11"/>
        <end position="65"/>
    </location>
</feature>
<dbReference type="EMBL" id="CP106735">
    <property type="protein sequence ID" value="UXX79471.1"/>
    <property type="molecule type" value="Genomic_DNA"/>
</dbReference>
<keyword evidence="6" id="KW-1185">Reference proteome</keyword>
<dbReference type="Proteomes" id="UP001062165">
    <property type="component" value="Chromosome"/>
</dbReference>
<dbReference type="SUPFAM" id="SSF47413">
    <property type="entry name" value="lambda repressor-like DNA-binding domains"/>
    <property type="match status" value="1"/>
</dbReference>
<dbReference type="RefSeq" id="WP_263051209.1">
    <property type="nucleotide sequence ID" value="NZ_CP106735.1"/>
</dbReference>
<accession>A0ABY6CZX4</accession>
<evidence type="ECO:0000256" key="2">
    <source>
        <dbReference type="ARBA" id="ARBA00023125"/>
    </source>
</evidence>
<reference evidence="5" key="1">
    <citation type="submission" date="2022-10" db="EMBL/GenBank/DDBJ databases">
        <title>Comparative genomics and taxonomic characterization of three novel marine species of genus Reichenbachiella exhibiting antioxidant and polysaccharide degradation activities.</title>
        <authorList>
            <person name="Muhammad N."/>
            <person name="Lee Y.-J."/>
            <person name="Ko J."/>
            <person name="Kim S.-G."/>
        </authorList>
    </citation>
    <scope>NUCLEOTIDE SEQUENCE</scope>
    <source>
        <strain evidence="5">Wsw4-B4</strain>
    </source>
</reference>
<dbReference type="PANTHER" id="PTHR46797:SF23">
    <property type="entry name" value="HTH-TYPE TRANSCRIPTIONAL REGULATOR SUTR"/>
    <property type="match status" value="1"/>
</dbReference>
<evidence type="ECO:0000256" key="3">
    <source>
        <dbReference type="ARBA" id="ARBA00023163"/>
    </source>
</evidence>
<sequence>MTIEEKFGVVLRSIRISKSLSQEDFAFKCGLHRTYIGSIERGERNLSLVNIDAICNALEVSPSQFFIEIEKIDKPI</sequence>
<dbReference type="InterPro" id="IPR001387">
    <property type="entry name" value="Cro/C1-type_HTH"/>
</dbReference>
<gene>
    <name evidence="5" type="ORF">N7E81_19170</name>
</gene>
<keyword evidence="1" id="KW-0805">Transcription regulation</keyword>
<proteinExistence type="predicted"/>
<evidence type="ECO:0000313" key="5">
    <source>
        <dbReference type="EMBL" id="UXX79471.1"/>
    </source>
</evidence>
<dbReference type="SMART" id="SM00530">
    <property type="entry name" value="HTH_XRE"/>
    <property type="match status" value="1"/>
</dbReference>
<protein>
    <submittedName>
        <fullName evidence="5">Helix-turn-helix transcriptional regulator</fullName>
    </submittedName>
</protein>
<evidence type="ECO:0000259" key="4">
    <source>
        <dbReference type="PROSITE" id="PS50943"/>
    </source>
</evidence>
<dbReference type="CDD" id="cd00093">
    <property type="entry name" value="HTH_XRE"/>
    <property type="match status" value="1"/>
</dbReference>